<proteinExistence type="predicted"/>
<feature type="transmembrane region" description="Helical" evidence="1">
    <location>
        <begin position="252"/>
        <end position="271"/>
    </location>
</feature>
<keyword evidence="1" id="KW-0472">Membrane</keyword>
<dbReference type="RefSeq" id="WP_204046905.1">
    <property type="nucleotide sequence ID" value="NZ_BOOF01000002.1"/>
</dbReference>
<name>A0ABQ4GE92_9ACTN</name>
<reference evidence="2 3" key="1">
    <citation type="submission" date="2021-01" db="EMBL/GenBank/DDBJ databases">
        <title>Whole genome shotgun sequence of Microbispora siamensis NBRC 104113.</title>
        <authorList>
            <person name="Komaki H."/>
            <person name="Tamura T."/>
        </authorList>
    </citation>
    <scope>NUCLEOTIDE SEQUENCE [LARGE SCALE GENOMIC DNA]</scope>
    <source>
        <strain evidence="2 3">NBRC 104113</strain>
    </source>
</reference>
<protein>
    <recommendedName>
        <fullName evidence="4">ABC transporter permease</fullName>
    </recommendedName>
</protein>
<evidence type="ECO:0000313" key="3">
    <source>
        <dbReference type="Proteomes" id="UP000660454"/>
    </source>
</evidence>
<evidence type="ECO:0000313" key="2">
    <source>
        <dbReference type="EMBL" id="GIH59757.1"/>
    </source>
</evidence>
<dbReference type="Proteomes" id="UP000660454">
    <property type="component" value="Unassembled WGS sequence"/>
</dbReference>
<evidence type="ECO:0008006" key="4">
    <source>
        <dbReference type="Google" id="ProtNLM"/>
    </source>
</evidence>
<dbReference type="SUPFAM" id="SSF82171">
    <property type="entry name" value="DPP6 N-terminal domain-like"/>
    <property type="match status" value="1"/>
</dbReference>
<keyword evidence="1" id="KW-0812">Transmembrane</keyword>
<keyword evidence="1" id="KW-1133">Transmembrane helix</keyword>
<dbReference type="EMBL" id="BOOF01000002">
    <property type="protein sequence ID" value="GIH59757.1"/>
    <property type="molecule type" value="Genomic_DNA"/>
</dbReference>
<gene>
    <name evidence="2" type="ORF">Msi02_05740</name>
</gene>
<feature type="transmembrane region" description="Helical" evidence="1">
    <location>
        <begin position="44"/>
        <end position="66"/>
    </location>
</feature>
<comment type="caution">
    <text evidence="2">The sequence shown here is derived from an EMBL/GenBank/DDBJ whole genome shotgun (WGS) entry which is preliminary data.</text>
</comment>
<feature type="transmembrane region" description="Helical" evidence="1">
    <location>
        <begin position="309"/>
        <end position="328"/>
    </location>
</feature>
<feature type="transmembrane region" description="Helical" evidence="1">
    <location>
        <begin position="209"/>
        <end position="232"/>
    </location>
</feature>
<dbReference type="SUPFAM" id="SSF75011">
    <property type="entry name" value="3-carboxy-cis,cis-mucoante lactonizing enzyme"/>
    <property type="match status" value="1"/>
</dbReference>
<organism evidence="2 3">
    <name type="scientific">Microbispora siamensis</name>
    <dbReference type="NCBI Taxonomy" id="564413"/>
    <lineage>
        <taxon>Bacteria</taxon>
        <taxon>Bacillati</taxon>
        <taxon>Actinomycetota</taxon>
        <taxon>Actinomycetes</taxon>
        <taxon>Streptosporangiales</taxon>
        <taxon>Streptosporangiaceae</taxon>
        <taxon>Microbispora</taxon>
    </lineage>
</organism>
<keyword evidence="3" id="KW-1185">Reference proteome</keyword>
<feature type="transmembrane region" description="Helical" evidence="1">
    <location>
        <begin position="134"/>
        <end position="159"/>
    </location>
</feature>
<feature type="transmembrane region" description="Helical" evidence="1">
    <location>
        <begin position="165"/>
        <end position="189"/>
    </location>
</feature>
<accession>A0ABQ4GE92</accession>
<evidence type="ECO:0000256" key="1">
    <source>
        <dbReference type="SAM" id="Phobius"/>
    </source>
</evidence>
<feature type="transmembrane region" description="Helical" evidence="1">
    <location>
        <begin position="86"/>
        <end position="113"/>
    </location>
</feature>
<sequence length="729" mass="76666">MSLGTPVSATESPAAWPDDVFDQLKGFRGLLIMYGTAVRLYRHLLAVCALVLVPPFVALVAVPVALGRRIAFVNGAPVLLAPSPAVLWIFVGLVLTAVVAGFACLAAGSHLVVDHIEGRPLSAGRAALAVLRRPHAVLLLTVNLVVILAVQVGAMALMAHATGSIVAVVILGVLLVLLALPAVLAWTALPDRIPPLTAAYHLAAHDYWWTIRTIVVAFAAVPGLAQLGLHLLCAALPVPTGVQIGDALRMTAAVLLLPFQAAVLGCCYARLHQKNQARWGSVVIRGDKGRRGRPATATGGAPGGRRTRWWPVGLVLLPGLLYGGYAVAGPLSSVTDNAIAGEDLGWDLGEDGPGPVQIAFGPRGFPIVIRDRGFQEVTFCGDGTCGTQTTVILDVSFEEQSGAAVTPDGSVVFAGWVREPDEVERRELQLFSCRPDGCTWRPGPPLRTAPGDVLRLDVAPVNATVVATRGGIAVASIAPVSADRYPAPARVMLTRCPDLRCVRPQTITVGNLTVAGFVTNQKSRALAVATSPDGRPVIAYADLIRRKVIIAICDTAACGHPAIRAFDMPDRSSPRYDPRRSLDDLRLQVAVRPDGRLVIVHNGGGTGDTTIMLCRDSSCSGTPRTVASSELVTLSAPGLALDPAGRPVLAGYDAADPSVAVLSCRDDDCAGRGVTHLVPRSDVGEVDVAIGPDRRPRVVWYGTLDGRRTPTYHVLTCADAWCGLRPSPS</sequence>